<evidence type="ECO:0000256" key="3">
    <source>
        <dbReference type="SAM" id="MobiDB-lite"/>
    </source>
</evidence>
<feature type="domain" description="Ig-like" evidence="5">
    <location>
        <begin position="294"/>
        <end position="363"/>
    </location>
</feature>
<evidence type="ECO:0000256" key="4">
    <source>
        <dbReference type="SAM" id="Phobius"/>
    </source>
</evidence>
<dbReference type="SMART" id="SM00409">
    <property type="entry name" value="IG"/>
    <property type="match status" value="3"/>
</dbReference>
<comment type="caution">
    <text evidence="6">The sequence shown here is derived from an EMBL/GenBank/DDBJ whole genome shotgun (WGS) entry which is preliminary data.</text>
</comment>
<evidence type="ECO:0000256" key="1">
    <source>
        <dbReference type="ARBA" id="ARBA00022729"/>
    </source>
</evidence>
<dbReference type="PANTHER" id="PTHR11481">
    <property type="entry name" value="IMMUNOGLOBULIN FC RECEPTOR"/>
    <property type="match status" value="1"/>
</dbReference>
<dbReference type="InterPro" id="IPR003599">
    <property type="entry name" value="Ig_sub"/>
</dbReference>
<evidence type="ECO:0000259" key="5">
    <source>
        <dbReference type="PROSITE" id="PS50835"/>
    </source>
</evidence>
<feature type="domain" description="Ig-like" evidence="5">
    <location>
        <begin position="73"/>
        <end position="163"/>
    </location>
</feature>
<evidence type="ECO:0000313" key="6">
    <source>
        <dbReference type="EMBL" id="KAK2835847.1"/>
    </source>
</evidence>
<dbReference type="InterPro" id="IPR050488">
    <property type="entry name" value="Ig_Fc_receptor"/>
</dbReference>
<dbReference type="EMBL" id="JAUPFM010000012">
    <property type="protein sequence ID" value="KAK2835847.1"/>
    <property type="molecule type" value="Genomic_DNA"/>
</dbReference>
<protein>
    <recommendedName>
        <fullName evidence="5">Ig-like domain-containing protein</fullName>
    </recommendedName>
</protein>
<dbReference type="GO" id="GO:0009897">
    <property type="term" value="C:external side of plasma membrane"/>
    <property type="evidence" value="ECO:0007669"/>
    <property type="project" value="TreeGrafter"/>
</dbReference>
<feature type="region of interest" description="Disordered" evidence="3">
    <location>
        <begin position="40"/>
        <end position="61"/>
    </location>
</feature>
<keyword evidence="4" id="KW-1133">Transmembrane helix</keyword>
<keyword evidence="4" id="KW-0472">Membrane</keyword>
<evidence type="ECO:0000256" key="2">
    <source>
        <dbReference type="ARBA" id="ARBA00023157"/>
    </source>
</evidence>
<gene>
    <name evidence="6" type="ORF">Q5P01_016331</name>
</gene>
<dbReference type="InterPro" id="IPR007110">
    <property type="entry name" value="Ig-like_dom"/>
</dbReference>
<accession>A0AA88MGT4</accession>
<reference evidence="6" key="1">
    <citation type="submission" date="2023-07" db="EMBL/GenBank/DDBJ databases">
        <title>Chromosome-level Genome Assembly of Striped Snakehead (Channa striata).</title>
        <authorList>
            <person name="Liu H."/>
        </authorList>
    </citation>
    <scope>NUCLEOTIDE SEQUENCE</scope>
    <source>
        <strain evidence="6">Gz</strain>
        <tissue evidence="6">Muscle</tissue>
    </source>
</reference>
<dbReference type="Proteomes" id="UP001187415">
    <property type="component" value="Unassembled WGS sequence"/>
</dbReference>
<dbReference type="Gene3D" id="2.60.40.10">
    <property type="entry name" value="Immunoglobulins"/>
    <property type="match status" value="3"/>
</dbReference>
<dbReference type="GO" id="GO:0007166">
    <property type="term" value="P:cell surface receptor signaling pathway"/>
    <property type="evidence" value="ECO:0007669"/>
    <property type="project" value="TreeGrafter"/>
</dbReference>
<sequence>MDRKDAVSPRHSSRAAECPTRFLEAALWTSGGWMRWREGGREGRGGGGWGEEEEAGIAEGERGELESVYRGEPRVHGKLVEVSVTAWPGSNIYLGDCVLLQCTVKSHSAFVKSYLWYRSSPRPAPNHRHLVSGDNYFITAVTMEDTDSYWCRAEYQDNMTSFSDIHSVMLSVSALSPPSLTVTPSTREMLSGDNFTIQCPASEANSAGWRLVHFSPDRTEINIYITNMTTEHVTQSDQGLYNRTVATTTNTVQYSPLRGAVSFAFTAATRTRGLYWCVNAEGRSNAVNITVSYDNIILKTPAFPVFTGDKVVLHCQLRTGNHNKTTFFKNGVEINVSASSSSNTVTEMTIENVRQEDEGLYKCASLDRKIESPESWLSVRPDQSSWKWIIVSCGVVLLLLIPLTVWLVCHYRYQASCACSFCPFFNRDVAAGVLPVTKQDVTEVQWDLSWMEMANLLDKQLCPGT</sequence>
<keyword evidence="4" id="KW-0812">Transmembrane</keyword>
<dbReference type="GO" id="GO:0006955">
    <property type="term" value="P:immune response"/>
    <property type="evidence" value="ECO:0007669"/>
    <property type="project" value="TreeGrafter"/>
</dbReference>
<dbReference type="InterPro" id="IPR013783">
    <property type="entry name" value="Ig-like_fold"/>
</dbReference>
<dbReference type="AlphaFoldDB" id="A0AA88MGT4"/>
<organism evidence="6 7">
    <name type="scientific">Channa striata</name>
    <name type="common">Snakehead murrel</name>
    <name type="synonym">Ophicephalus striatus</name>
    <dbReference type="NCBI Taxonomy" id="64152"/>
    <lineage>
        <taxon>Eukaryota</taxon>
        <taxon>Metazoa</taxon>
        <taxon>Chordata</taxon>
        <taxon>Craniata</taxon>
        <taxon>Vertebrata</taxon>
        <taxon>Euteleostomi</taxon>
        <taxon>Actinopterygii</taxon>
        <taxon>Neopterygii</taxon>
        <taxon>Teleostei</taxon>
        <taxon>Neoteleostei</taxon>
        <taxon>Acanthomorphata</taxon>
        <taxon>Anabantaria</taxon>
        <taxon>Anabantiformes</taxon>
        <taxon>Channoidei</taxon>
        <taxon>Channidae</taxon>
        <taxon>Channa</taxon>
    </lineage>
</organism>
<dbReference type="PANTHER" id="PTHR11481:SF64">
    <property type="entry name" value="FC RECEPTOR-LIKE PROTEIN 4"/>
    <property type="match status" value="1"/>
</dbReference>
<dbReference type="PROSITE" id="PS50835">
    <property type="entry name" value="IG_LIKE"/>
    <property type="match status" value="2"/>
</dbReference>
<keyword evidence="1" id="KW-0732">Signal</keyword>
<keyword evidence="2" id="KW-1015">Disulfide bond</keyword>
<dbReference type="InterPro" id="IPR036179">
    <property type="entry name" value="Ig-like_dom_sf"/>
</dbReference>
<proteinExistence type="predicted"/>
<name>A0AA88MGT4_CHASR</name>
<keyword evidence="7" id="KW-1185">Reference proteome</keyword>
<dbReference type="GO" id="GO:0004888">
    <property type="term" value="F:transmembrane signaling receptor activity"/>
    <property type="evidence" value="ECO:0007669"/>
    <property type="project" value="TreeGrafter"/>
</dbReference>
<feature type="transmembrane region" description="Helical" evidence="4">
    <location>
        <begin position="388"/>
        <end position="408"/>
    </location>
</feature>
<dbReference type="SUPFAM" id="SSF48726">
    <property type="entry name" value="Immunoglobulin"/>
    <property type="match status" value="3"/>
</dbReference>
<dbReference type="Pfam" id="PF13927">
    <property type="entry name" value="Ig_3"/>
    <property type="match status" value="1"/>
</dbReference>
<evidence type="ECO:0000313" key="7">
    <source>
        <dbReference type="Proteomes" id="UP001187415"/>
    </source>
</evidence>